<dbReference type="AlphaFoldDB" id="A0A7S0T0C3"/>
<feature type="coiled-coil region" evidence="1">
    <location>
        <begin position="782"/>
        <end position="841"/>
    </location>
</feature>
<feature type="compositionally biased region" description="Gly residues" evidence="2">
    <location>
        <begin position="533"/>
        <end position="547"/>
    </location>
</feature>
<evidence type="ECO:0000256" key="1">
    <source>
        <dbReference type="SAM" id="Coils"/>
    </source>
</evidence>
<feature type="region of interest" description="Disordered" evidence="2">
    <location>
        <begin position="418"/>
        <end position="473"/>
    </location>
</feature>
<dbReference type="EMBL" id="HBFC01035319">
    <property type="protein sequence ID" value="CAD8721792.1"/>
    <property type="molecule type" value="Transcribed_RNA"/>
</dbReference>
<feature type="region of interest" description="Disordered" evidence="2">
    <location>
        <begin position="372"/>
        <end position="398"/>
    </location>
</feature>
<name>A0A7S0T0C3_9CHLO</name>
<feature type="compositionally biased region" description="Acidic residues" evidence="2">
    <location>
        <begin position="872"/>
        <end position="887"/>
    </location>
</feature>
<feature type="region of interest" description="Disordered" evidence="2">
    <location>
        <begin position="559"/>
        <end position="604"/>
    </location>
</feature>
<feature type="region of interest" description="Disordered" evidence="2">
    <location>
        <begin position="519"/>
        <end position="547"/>
    </location>
</feature>
<proteinExistence type="predicted"/>
<gene>
    <name evidence="3" type="ORF">MANT1106_LOCUS21006</name>
</gene>
<feature type="compositionally biased region" description="Gly residues" evidence="2">
    <location>
        <begin position="459"/>
        <end position="472"/>
    </location>
</feature>
<dbReference type="Gene3D" id="1.10.238.10">
    <property type="entry name" value="EF-hand"/>
    <property type="match status" value="1"/>
</dbReference>
<organism evidence="3">
    <name type="scientific">Mantoniella antarctica</name>
    <dbReference type="NCBI Taxonomy" id="81844"/>
    <lineage>
        <taxon>Eukaryota</taxon>
        <taxon>Viridiplantae</taxon>
        <taxon>Chlorophyta</taxon>
        <taxon>Mamiellophyceae</taxon>
        <taxon>Mamiellales</taxon>
        <taxon>Mamiellaceae</taxon>
        <taxon>Mantoniella</taxon>
    </lineage>
</organism>
<evidence type="ECO:0000313" key="3">
    <source>
        <dbReference type="EMBL" id="CAD8721792.1"/>
    </source>
</evidence>
<reference evidence="3" key="1">
    <citation type="submission" date="2021-01" db="EMBL/GenBank/DDBJ databases">
        <authorList>
            <person name="Corre E."/>
            <person name="Pelletier E."/>
            <person name="Niang G."/>
            <person name="Scheremetjew M."/>
            <person name="Finn R."/>
            <person name="Kale V."/>
            <person name="Holt S."/>
            <person name="Cochrane G."/>
            <person name="Meng A."/>
            <person name="Brown T."/>
            <person name="Cohen L."/>
        </authorList>
    </citation>
    <scope>NUCLEOTIDE SEQUENCE</scope>
    <source>
        <strain evidence="3">SL-175</strain>
    </source>
</reference>
<feature type="compositionally biased region" description="Basic and acidic residues" evidence="2">
    <location>
        <begin position="594"/>
        <end position="604"/>
    </location>
</feature>
<feature type="coiled-coil region" evidence="1">
    <location>
        <begin position="662"/>
        <end position="717"/>
    </location>
</feature>
<feature type="region of interest" description="Disordered" evidence="2">
    <location>
        <begin position="868"/>
        <end position="892"/>
    </location>
</feature>
<keyword evidence="1" id="KW-0175">Coiled coil</keyword>
<sequence>MASAAVTVMTPTDTRDLEAFYELVSKNTSTLPVTIPETIFFDDDGRPVAHYSYSAPEHRVVAVRVDASEYPGFVLGRVQGWVHDASRESESESTPVAVARYRTGARTLTAAEVTKMLAVVELRLANPERLTQPAVAIPMVLQRFVPPGEGARHVTTFMLVGPNVICETFQCAYHEAYSPRHTASADVASAELWELGDGPRPEPGIFSANAQRLAGTVGEVDDLVTTAPAAAESAATSPPGITWEPAAPPAKELYLRQTLLKLLNTLRREQGVQIIGIAVECIFPAAAGGGGKADDAPIPLSVPVLTGAFDLRWAGQEARAPTGAADGLLRPFFTPLPALSAVSAGIEGSPGTGRGASAAVPASPARIVDEEQAGLSPAAAAAATTDEEAGSGRSADVEVTTSAGMPTTAGLASAGVAVSARGNNPTPQPGGTYAALPSAHTPTSGTAPEGAGRGDGDGGSRGGGGGGGGAGAGISARRRFEAEFLHTSSSERVPANVSVTSSGILVGGSGSFAAYANNDPGTSSFRSPRTGRHPGGGGSGSGVGGERYGIHSTAAWMMSSGGGAQAQRRPGTSAGEVSSTLFSASLGRRSRGGGVRDMDTTTRGHSEAKVWARGVPHASKADDALRASASTLLQSGRDRMALDGPLANESGSRRDKVAVPMIAQLSRRLEEVRRALASELEGNASLRLEIVGAKDTANRLVAAARDAEEELASTTRTLGGERAEASGAAAAAAQAALVRDTEVEDLTARLAESTAAHDYLRDRLNGERDEVLGVQGELRSLLDAERAALREAHAEREVFERDSGTELEALRTECADLKITNEALLRDARRMNQEAKDLRMDNLRLCTQHEKVARLGLLGKSKAGRARRVEADAELDAPEEGGPEGEDLASSQKRLNKQHLNPDELSDLLHGTNERYLAARLVNRCICNNLEVLKQIYHHYAMSEISGGEWGSKVITPRELVILVRDCKLLEAGVGASKLTPTAVDQIFVKVNYNRRNSNHRKGDNAMDFHEFTHALVYIAHMKFTKTSSLSDKLDALLLEYVLPHAKRNTFYRKALEKNKKY</sequence>
<accession>A0A7S0T0C3</accession>
<protein>
    <submittedName>
        <fullName evidence="3">Uncharacterized protein</fullName>
    </submittedName>
</protein>
<evidence type="ECO:0000256" key="2">
    <source>
        <dbReference type="SAM" id="MobiDB-lite"/>
    </source>
</evidence>